<comment type="caution">
    <text evidence="1">The sequence shown here is derived from an EMBL/GenBank/DDBJ whole genome shotgun (WGS) entry which is preliminary data.</text>
</comment>
<dbReference type="Gene3D" id="2.40.70.10">
    <property type="entry name" value="Acid Proteases"/>
    <property type="match status" value="1"/>
</dbReference>
<dbReference type="PANTHER" id="PTHR33067">
    <property type="entry name" value="RNA-DIRECTED DNA POLYMERASE-RELATED"/>
    <property type="match status" value="1"/>
</dbReference>
<protein>
    <submittedName>
        <fullName evidence="1">DNA-directed DNA polymerase</fullName>
    </submittedName>
</protein>
<keyword evidence="1" id="KW-0239">DNA-directed DNA polymerase</keyword>
<organism evidence="1 2">
    <name type="scientific">Tanacetum coccineum</name>
    <dbReference type="NCBI Taxonomy" id="301880"/>
    <lineage>
        <taxon>Eukaryota</taxon>
        <taxon>Viridiplantae</taxon>
        <taxon>Streptophyta</taxon>
        <taxon>Embryophyta</taxon>
        <taxon>Tracheophyta</taxon>
        <taxon>Spermatophyta</taxon>
        <taxon>Magnoliopsida</taxon>
        <taxon>eudicotyledons</taxon>
        <taxon>Gunneridae</taxon>
        <taxon>Pentapetalae</taxon>
        <taxon>asterids</taxon>
        <taxon>campanulids</taxon>
        <taxon>Asterales</taxon>
        <taxon>Asteraceae</taxon>
        <taxon>Asteroideae</taxon>
        <taxon>Anthemideae</taxon>
        <taxon>Anthemidinae</taxon>
        <taxon>Tanacetum</taxon>
    </lineage>
</organism>
<dbReference type="EMBL" id="BQNB010009303">
    <property type="protein sequence ID" value="GJS61616.1"/>
    <property type="molecule type" value="Genomic_DNA"/>
</dbReference>
<name>A0ABQ4X8N9_9ASTR</name>
<dbReference type="GO" id="GO:0003887">
    <property type="term" value="F:DNA-directed DNA polymerase activity"/>
    <property type="evidence" value="ECO:0007669"/>
    <property type="project" value="UniProtKB-KW"/>
</dbReference>
<keyword evidence="2" id="KW-1185">Reference proteome</keyword>
<dbReference type="InterPro" id="IPR021109">
    <property type="entry name" value="Peptidase_aspartic_dom_sf"/>
</dbReference>
<dbReference type="CDD" id="cd00303">
    <property type="entry name" value="retropepsin_like"/>
    <property type="match status" value="1"/>
</dbReference>
<sequence length="194" mass="21893">MNERCSTILLNKLPSKEKDLGSFTIPCDIGQLHINNALADLGASISLMSYTMYEKLSLGEPKATRMSLELADRSIQYPRGIVENVLIKVDKFVLPIDFIILDMPEDSRVPIILGRLVLATTRAMIDVCECEAADDSDSIRRIEAINTLYPVAQKTEEPNKVEREQLYSASANEIDEKKPELKKLPQHLEYAYLH</sequence>
<dbReference type="PANTHER" id="PTHR33067:SF35">
    <property type="entry name" value="ASPARTIC PEPTIDASE DDI1-TYPE DOMAIN-CONTAINING PROTEIN"/>
    <property type="match status" value="1"/>
</dbReference>
<gene>
    <name evidence="1" type="ORF">Tco_0656400</name>
</gene>
<keyword evidence="1" id="KW-0808">Transferase</keyword>
<dbReference type="Pfam" id="PF13650">
    <property type="entry name" value="Asp_protease_2"/>
    <property type="match status" value="1"/>
</dbReference>
<accession>A0ABQ4X8N9</accession>
<reference evidence="1" key="1">
    <citation type="journal article" date="2022" name="Int. J. Mol. Sci.">
        <title>Draft Genome of Tanacetum Coccineum: Genomic Comparison of Closely Related Tanacetum-Family Plants.</title>
        <authorList>
            <person name="Yamashiro T."/>
            <person name="Shiraishi A."/>
            <person name="Nakayama K."/>
            <person name="Satake H."/>
        </authorList>
    </citation>
    <scope>NUCLEOTIDE SEQUENCE</scope>
</reference>
<keyword evidence="1" id="KW-0548">Nucleotidyltransferase</keyword>
<reference evidence="1" key="2">
    <citation type="submission" date="2022-01" db="EMBL/GenBank/DDBJ databases">
        <authorList>
            <person name="Yamashiro T."/>
            <person name="Shiraishi A."/>
            <person name="Satake H."/>
            <person name="Nakayama K."/>
        </authorList>
    </citation>
    <scope>NUCLEOTIDE SEQUENCE</scope>
</reference>
<evidence type="ECO:0000313" key="1">
    <source>
        <dbReference type="EMBL" id="GJS61616.1"/>
    </source>
</evidence>
<evidence type="ECO:0000313" key="2">
    <source>
        <dbReference type="Proteomes" id="UP001151760"/>
    </source>
</evidence>
<proteinExistence type="predicted"/>
<dbReference type="Proteomes" id="UP001151760">
    <property type="component" value="Unassembled WGS sequence"/>
</dbReference>